<gene>
    <name evidence="1" type="ORF">MSVAZ_0034</name>
</gene>
<name>A0A0E3Q1Z0_9EURY</name>
<dbReference type="InterPro" id="IPR011330">
    <property type="entry name" value="Glyco_hydro/deAcase_b/a-brl"/>
</dbReference>
<dbReference type="Proteomes" id="UP000033096">
    <property type="component" value="Plasmid unnamed"/>
</dbReference>
<organism evidence="1 2">
    <name type="scientific">Methanosarcina vacuolata Z-761</name>
    <dbReference type="NCBI Taxonomy" id="1434123"/>
    <lineage>
        <taxon>Archaea</taxon>
        <taxon>Methanobacteriati</taxon>
        <taxon>Methanobacteriota</taxon>
        <taxon>Stenosarchaea group</taxon>
        <taxon>Methanomicrobia</taxon>
        <taxon>Methanosarcinales</taxon>
        <taxon>Methanosarcinaceae</taxon>
        <taxon>Methanosarcina</taxon>
    </lineage>
</organism>
<keyword evidence="2" id="KW-1185">Reference proteome</keyword>
<geneLocation type="plasmid" evidence="1 2">
    <name>unnamed</name>
</geneLocation>
<dbReference type="HOGENOM" id="CLU_046673_2_0_2"/>
<evidence type="ECO:0000313" key="1">
    <source>
        <dbReference type="EMBL" id="AKB42303.1"/>
    </source>
</evidence>
<dbReference type="GO" id="GO:0005975">
    <property type="term" value="P:carbohydrate metabolic process"/>
    <property type="evidence" value="ECO:0007669"/>
    <property type="project" value="InterPro"/>
</dbReference>
<keyword evidence="1" id="KW-0614">Plasmid</keyword>
<dbReference type="SUPFAM" id="SSF88713">
    <property type="entry name" value="Glycoside hydrolase/deacetylase"/>
    <property type="match status" value="1"/>
</dbReference>
<dbReference type="KEGG" id="mvc:MSVAZ_0034"/>
<sequence length="356" mass="41758">MVHDSYVVNPGTKKNIMYEKLKENTELWDLFTRKEEYNLTFSDQYNRFPYYLSSHRSIFEPSVSKFLFENGLRPQYPDEKKFAVCLTHDIDIIQPSRLYSVSEATRAFVKGNLTDAIKISFSRVNKKLNPYWNFKEIIELEAKYDAKSSFYFLTLESGESDYSYNIEDIKDELSNISDNGWELGLHGGNESYNNLEDIKKKKQKLEKVLGKKVIGYRNHYLRFKVPNTWELLSKAGFKYDSTFGYADCAGFRNGMCHPFKPFNVNTGQQIDILEIPLTIMDCTLFEDYMQLDFKKALEFVKNLIDTVEQYNGVITILWHNTYMQGENLKFYEKILEYCSKKNAWITSGEEICNLVS</sequence>
<dbReference type="CDD" id="cd10931">
    <property type="entry name" value="CE4_u7"/>
    <property type="match status" value="1"/>
</dbReference>
<protein>
    <submittedName>
        <fullName evidence="1">Uncharacterized protein</fullName>
    </submittedName>
</protein>
<dbReference type="PATRIC" id="fig|1434123.4.peg.4342"/>
<reference evidence="1 2" key="1">
    <citation type="submission" date="2014-07" db="EMBL/GenBank/DDBJ databases">
        <title>Methanogenic archaea and the global carbon cycle.</title>
        <authorList>
            <person name="Henriksen J.R."/>
            <person name="Luke J."/>
            <person name="Reinhart S."/>
            <person name="Benedict M.N."/>
            <person name="Youngblut N.D."/>
            <person name="Metcalf M.E."/>
            <person name="Whitaker R.J."/>
            <person name="Metcalf W.W."/>
        </authorList>
    </citation>
    <scope>NUCLEOTIDE SEQUENCE [LARGE SCALE GENOMIC DNA]</scope>
    <source>
        <strain evidence="1 2">Z-761</strain>
        <plasmid evidence="1 2">unnamed</plasmid>
    </source>
</reference>
<accession>A0A0E3Q1Z0</accession>
<evidence type="ECO:0000313" key="2">
    <source>
        <dbReference type="Proteomes" id="UP000033096"/>
    </source>
</evidence>
<proteinExistence type="predicted"/>
<dbReference type="AlphaFoldDB" id="A0A0E3Q1Z0"/>
<dbReference type="EMBL" id="CP009519">
    <property type="protein sequence ID" value="AKB42303.1"/>
    <property type="molecule type" value="Genomic_DNA"/>
</dbReference>
<dbReference type="Gene3D" id="3.20.20.370">
    <property type="entry name" value="Glycoside hydrolase/deacetylase"/>
    <property type="match status" value="1"/>
</dbReference>